<accession>A0A0W0F8J2</accession>
<keyword evidence="1" id="KW-0548">Nucleotidyltransferase</keyword>
<sequence length="131" mass="15220">MISGIGDEDMILGLLWLRHHNPEINWETGEIQFPPQRRIQIKRFKGVLDNSEAEVLIGAKITASQEMAQQQQTVKRDIEELIPRKAEQFPPARAYDHAIDLKPDFVPRNCKLYPLSPTEQEEQDKFLEENL</sequence>
<organism evidence="1 2">
    <name type="scientific">Moniliophthora roreri</name>
    <name type="common">Frosty pod rot fungus</name>
    <name type="synonym">Monilia roreri</name>
    <dbReference type="NCBI Taxonomy" id="221103"/>
    <lineage>
        <taxon>Eukaryota</taxon>
        <taxon>Fungi</taxon>
        <taxon>Dikarya</taxon>
        <taxon>Basidiomycota</taxon>
        <taxon>Agaricomycotina</taxon>
        <taxon>Agaricomycetes</taxon>
        <taxon>Agaricomycetidae</taxon>
        <taxon>Agaricales</taxon>
        <taxon>Marasmiineae</taxon>
        <taxon>Marasmiaceae</taxon>
        <taxon>Moniliophthora</taxon>
    </lineage>
</organism>
<dbReference type="Gene3D" id="2.40.70.10">
    <property type="entry name" value="Acid Proteases"/>
    <property type="match status" value="1"/>
</dbReference>
<dbReference type="InterPro" id="IPR043502">
    <property type="entry name" value="DNA/RNA_pol_sf"/>
</dbReference>
<dbReference type="InterPro" id="IPR032567">
    <property type="entry name" value="RTL1-rel"/>
</dbReference>
<evidence type="ECO:0000313" key="2">
    <source>
        <dbReference type="Proteomes" id="UP000054988"/>
    </source>
</evidence>
<comment type="caution">
    <text evidence="1">The sequence shown here is derived from an EMBL/GenBank/DDBJ whole genome shotgun (WGS) entry which is preliminary data.</text>
</comment>
<keyword evidence="1" id="KW-0808">Transferase</keyword>
<gene>
    <name evidence="1" type="ORF">WG66_14930</name>
</gene>
<reference evidence="1 2" key="1">
    <citation type="submission" date="2015-12" db="EMBL/GenBank/DDBJ databases">
        <title>Draft genome sequence of Moniliophthora roreri, the causal agent of frosty pod rot of cacao.</title>
        <authorList>
            <person name="Aime M.C."/>
            <person name="Diaz-Valderrama J.R."/>
            <person name="Kijpornyongpan T."/>
            <person name="Phillips-Mora W."/>
        </authorList>
    </citation>
    <scope>NUCLEOTIDE SEQUENCE [LARGE SCALE GENOMIC DNA]</scope>
    <source>
        <strain evidence="1 2">MCA 2952</strain>
    </source>
</reference>
<dbReference type="AlphaFoldDB" id="A0A0W0F8J2"/>
<dbReference type="PANTHER" id="PTHR15503">
    <property type="entry name" value="LDOC1 RELATED"/>
    <property type="match status" value="1"/>
</dbReference>
<dbReference type="InterPro" id="IPR021109">
    <property type="entry name" value="Peptidase_aspartic_dom_sf"/>
</dbReference>
<dbReference type="Proteomes" id="UP000054988">
    <property type="component" value="Unassembled WGS sequence"/>
</dbReference>
<evidence type="ECO:0000313" key="1">
    <source>
        <dbReference type="EMBL" id="KTB32482.1"/>
    </source>
</evidence>
<name>A0A0W0F8J2_MONRR</name>
<dbReference type="EMBL" id="LATX01002223">
    <property type="protein sequence ID" value="KTB32482.1"/>
    <property type="molecule type" value="Genomic_DNA"/>
</dbReference>
<keyword evidence="1" id="KW-0695">RNA-directed DNA polymerase</keyword>
<dbReference type="SUPFAM" id="SSF56672">
    <property type="entry name" value="DNA/RNA polymerases"/>
    <property type="match status" value="1"/>
</dbReference>
<dbReference type="PANTHER" id="PTHR15503:SF22">
    <property type="entry name" value="TRANSPOSON TY3-I GAG POLYPROTEIN"/>
    <property type="match status" value="1"/>
</dbReference>
<protein>
    <submittedName>
        <fullName evidence="1">Putative reverse transcriptase-rnase h-integrase</fullName>
    </submittedName>
</protein>
<dbReference type="GO" id="GO:0003964">
    <property type="term" value="F:RNA-directed DNA polymerase activity"/>
    <property type="evidence" value="ECO:0007669"/>
    <property type="project" value="UniProtKB-KW"/>
</dbReference>
<proteinExistence type="predicted"/>